<dbReference type="SUPFAM" id="SSF53756">
    <property type="entry name" value="UDP-Glycosyltransferase/glycogen phosphorylase"/>
    <property type="match status" value="1"/>
</dbReference>
<name>A0A382R454_9ZZZZ</name>
<proteinExistence type="predicted"/>
<protein>
    <recommendedName>
        <fullName evidence="2">Glycosyl transferase family 28 C-terminal domain-containing protein</fullName>
    </recommendedName>
</protein>
<gene>
    <name evidence="1" type="ORF">METZ01_LOCUS344854</name>
</gene>
<dbReference type="EMBL" id="UINC01118700">
    <property type="protein sequence ID" value="SVC92000.1"/>
    <property type="molecule type" value="Genomic_DNA"/>
</dbReference>
<dbReference type="PANTHER" id="PTHR21015">
    <property type="entry name" value="UDP-N-ACETYLGLUCOSAMINE--N-ACETYLMURAMYL-(PENTAPEPTIDE) PYROPHOSPHORYL-UNDECAPRENOL N-ACETYLGLUCOSAMINE TRANSFERASE 1"/>
    <property type="match status" value="1"/>
</dbReference>
<dbReference type="AlphaFoldDB" id="A0A382R454"/>
<dbReference type="GO" id="GO:0016757">
    <property type="term" value="F:glycosyltransferase activity"/>
    <property type="evidence" value="ECO:0007669"/>
    <property type="project" value="TreeGrafter"/>
</dbReference>
<dbReference type="PANTHER" id="PTHR21015:SF22">
    <property type="entry name" value="GLYCOSYLTRANSFERASE"/>
    <property type="match status" value="1"/>
</dbReference>
<feature type="non-terminal residue" evidence="1">
    <location>
        <position position="285"/>
    </location>
</feature>
<reference evidence="1" key="1">
    <citation type="submission" date="2018-05" db="EMBL/GenBank/DDBJ databases">
        <authorList>
            <person name="Lanie J.A."/>
            <person name="Ng W.-L."/>
            <person name="Kazmierczak K.M."/>
            <person name="Andrzejewski T.M."/>
            <person name="Davidsen T.M."/>
            <person name="Wayne K.J."/>
            <person name="Tettelin H."/>
            <person name="Glass J.I."/>
            <person name="Rusch D."/>
            <person name="Podicherti R."/>
            <person name="Tsui H.-C.T."/>
            <person name="Winkler M.E."/>
        </authorList>
    </citation>
    <scope>NUCLEOTIDE SEQUENCE</scope>
</reference>
<evidence type="ECO:0000313" key="1">
    <source>
        <dbReference type="EMBL" id="SVC92000.1"/>
    </source>
</evidence>
<sequence>MKILYAIQTTGNGHLSRAQKLVPKFSEKTNVDILTSGPLNNFPTYKPPIKHYKGFKFFTSKSGSINWIQTVFLNNYFQFFIDVFNCPVRDYDIVISDYEPISAWASMLKGIKCVALSNQYVLNSKNVPKPKRYSRLLLRVINFLCPTKLGYGYHYRPYNENILSPIIRDRIREINTSTSNEILIYLPTYSINNIIDIIKKIPDQMEWTIFTNESDSNYKIEGVNINSISDDLFTKKIGSCYGIICAAGFSITSEAIFLGKPMLVIPVKAHIEQQFNAAALEKEGV</sequence>
<dbReference type="Pfam" id="PF13528">
    <property type="entry name" value="Glyco_trans_1_3"/>
    <property type="match status" value="1"/>
</dbReference>
<organism evidence="1">
    <name type="scientific">marine metagenome</name>
    <dbReference type="NCBI Taxonomy" id="408172"/>
    <lineage>
        <taxon>unclassified sequences</taxon>
        <taxon>metagenomes</taxon>
        <taxon>ecological metagenomes</taxon>
    </lineage>
</organism>
<dbReference type="Gene3D" id="3.40.50.2000">
    <property type="entry name" value="Glycogen Phosphorylase B"/>
    <property type="match status" value="1"/>
</dbReference>
<accession>A0A382R454</accession>
<evidence type="ECO:0008006" key="2">
    <source>
        <dbReference type="Google" id="ProtNLM"/>
    </source>
</evidence>